<keyword evidence="1" id="KW-0472">Membrane</keyword>
<accession>A0ABV8GI94</accession>
<organism evidence="2 3">
    <name type="scientific">Nonomuraea purpurea</name>
    <dbReference type="NCBI Taxonomy" id="1849276"/>
    <lineage>
        <taxon>Bacteria</taxon>
        <taxon>Bacillati</taxon>
        <taxon>Actinomycetota</taxon>
        <taxon>Actinomycetes</taxon>
        <taxon>Streptosporangiales</taxon>
        <taxon>Streptosporangiaceae</taxon>
        <taxon>Nonomuraea</taxon>
    </lineage>
</organism>
<dbReference type="Proteomes" id="UP001595851">
    <property type="component" value="Unassembled WGS sequence"/>
</dbReference>
<feature type="transmembrane region" description="Helical" evidence="1">
    <location>
        <begin position="42"/>
        <end position="63"/>
    </location>
</feature>
<proteinExistence type="predicted"/>
<evidence type="ECO:0000313" key="3">
    <source>
        <dbReference type="Proteomes" id="UP001595851"/>
    </source>
</evidence>
<keyword evidence="1" id="KW-1133">Transmembrane helix</keyword>
<dbReference type="EMBL" id="JBHSBI010000019">
    <property type="protein sequence ID" value="MFC4012087.1"/>
    <property type="molecule type" value="Genomic_DNA"/>
</dbReference>
<protein>
    <submittedName>
        <fullName evidence="2">Uncharacterized protein</fullName>
    </submittedName>
</protein>
<feature type="transmembrane region" description="Helical" evidence="1">
    <location>
        <begin position="69"/>
        <end position="86"/>
    </location>
</feature>
<gene>
    <name evidence="2" type="ORF">ACFOY2_32970</name>
</gene>
<evidence type="ECO:0000313" key="2">
    <source>
        <dbReference type="EMBL" id="MFC4012087.1"/>
    </source>
</evidence>
<comment type="caution">
    <text evidence="2">The sequence shown here is derived from an EMBL/GenBank/DDBJ whole genome shotgun (WGS) entry which is preliminary data.</text>
</comment>
<name>A0ABV8GI94_9ACTN</name>
<keyword evidence="1" id="KW-0812">Transmembrane</keyword>
<keyword evidence="3" id="KW-1185">Reference proteome</keyword>
<evidence type="ECO:0000256" key="1">
    <source>
        <dbReference type="SAM" id="Phobius"/>
    </source>
</evidence>
<sequence length="90" mass="9109">MSPHQCAPPAAMTGGDQPWTCPGCGQLWEPLPASPMARLKQAGGNGVVIGGAIACGVACFAAWAISVEMLVIVATAICLGVLVLAYRQAD</sequence>
<dbReference type="RefSeq" id="WP_379532010.1">
    <property type="nucleotide sequence ID" value="NZ_JBHSBI010000019.1"/>
</dbReference>
<reference evidence="3" key="1">
    <citation type="journal article" date="2019" name="Int. J. Syst. Evol. Microbiol.">
        <title>The Global Catalogue of Microorganisms (GCM) 10K type strain sequencing project: providing services to taxonomists for standard genome sequencing and annotation.</title>
        <authorList>
            <consortium name="The Broad Institute Genomics Platform"/>
            <consortium name="The Broad Institute Genome Sequencing Center for Infectious Disease"/>
            <person name="Wu L."/>
            <person name="Ma J."/>
        </authorList>
    </citation>
    <scope>NUCLEOTIDE SEQUENCE [LARGE SCALE GENOMIC DNA]</scope>
    <source>
        <strain evidence="3">TBRC 1276</strain>
    </source>
</reference>